<reference evidence="4 5" key="1">
    <citation type="journal article" date="2016" name="Int. J. Syst. Evol. Microbiol.">
        <title>Ensifer glycinis sp. nov., an novel rhizobial species associated with Glycine spp.</title>
        <authorList>
            <person name="Yan H."/>
            <person name="Yan J."/>
            <person name="Sui X.H."/>
            <person name="Wang E.T."/>
            <person name="Chen W.X."/>
            <person name="Zhang X.X."/>
            <person name="Chen W.F."/>
        </authorList>
    </citation>
    <scope>NUCLEOTIDE SEQUENCE [LARGE SCALE GENOMIC DNA]</scope>
    <source>
        <strain evidence="4 5">CCBAU 23380</strain>
    </source>
</reference>
<dbReference type="Proteomes" id="UP000094025">
    <property type="component" value="Unassembled WGS sequence"/>
</dbReference>
<dbReference type="PANTHER" id="PTHR43877">
    <property type="entry name" value="AMINOALKYLPHOSPHONATE N-ACETYLTRANSFERASE-RELATED-RELATED"/>
    <property type="match status" value="1"/>
</dbReference>
<name>A0A178Y1B5_9HYPH</name>
<dbReference type="InterPro" id="IPR000182">
    <property type="entry name" value="GNAT_dom"/>
</dbReference>
<dbReference type="InterPro" id="IPR016181">
    <property type="entry name" value="Acyl_CoA_acyltransferase"/>
</dbReference>
<accession>A0A178Y1B5</accession>
<dbReference type="PANTHER" id="PTHR43877:SF2">
    <property type="entry name" value="AMINOALKYLPHOSPHONATE N-ACETYLTRANSFERASE-RELATED"/>
    <property type="match status" value="1"/>
</dbReference>
<dbReference type="RefSeq" id="WP_064241668.1">
    <property type="nucleotide sequence ID" value="NZ_LPUX01000053.1"/>
</dbReference>
<dbReference type="Pfam" id="PF00583">
    <property type="entry name" value="Acetyltransf_1"/>
    <property type="match status" value="1"/>
</dbReference>
<evidence type="ECO:0000313" key="5">
    <source>
        <dbReference type="Proteomes" id="UP000094025"/>
    </source>
</evidence>
<evidence type="ECO:0000256" key="1">
    <source>
        <dbReference type="ARBA" id="ARBA00022679"/>
    </source>
</evidence>
<proteinExistence type="predicted"/>
<gene>
    <name evidence="4" type="ORF">AU381_05780</name>
</gene>
<evidence type="ECO:0000259" key="3">
    <source>
        <dbReference type="PROSITE" id="PS51186"/>
    </source>
</evidence>
<feature type="domain" description="N-acetyltransferase" evidence="3">
    <location>
        <begin position="4"/>
        <end position="175"/>
    </location>
</feature>
<comment type="caution">
    <text evidence="4">The sequence shown here is derived from an EMBL/GenBank/DDBJ whole genome shotgun (WGS) entry which is preliminary data.</text>
</comment>
<dbReference type="EMBL" id="LPUX01000053">
    <property type="protein sequence ID" value="OAP41379.1"/>
    <property type="molecule type" value="Genomic_DNA"/>
</dbReference>
<dbReference type="Gene3D" id="3.40.630.30">
    <property type="match status" value="1"/>
</dbReference>
<dbReference type="OrthoDB" id="3389160at2"/>
<organism evidence="4 5">
    <name type="scientific">Sinorhizobium glycinis</name>
    <dbReference type="NCBI Taxonomy" id="1472378"/>
    <lineage>
        <taxon>Bacteria</taxon>
        <taxon>Pseudomonadati</taxon>
        <taxon>Pseudomonadota</taxon>
        <taxon>Alphaproteobacteria</taxon>
        <taxon>Hyphomicrobiales</taxon>
        <taxon>Rhizobiaceae</taxon>
        <taxon>Sinorhizobium/Ensifer group</taxon>
        <taxon>Sinorhizobium</taxon>
    </lineage>
</organism>
<dbReference type="GO" id="GO:0016747">
    <property type="term" value="F:acyltransferase activity, transferring groups other than amino-acyl groups"/>
    <property type="evidence" value="ECO:0007669"/>
    <property type="project" value="InterPro"/>
</dbReference>
<dbReference type="SUPFAM" id="SSF55729">
    <property type="entry name" value="Acyl-CoA N-acyltransferases (Nat)"/>
    <property type="match status" value="1"/>
</dbReference>
<dbReference type="InterPro" id="IPR050832">
    <property type="entry name" value="Bact_Acetyltransf"/>
</dbReference>
<evidence type="ECO:0000256" key="2">
    <source>
        <dbReference type="ARBA" id="ARBA00023315"/>
    </source>
</evidence>
<dbReference type="AlphaFoldDB" id="A0A178Y1B5"/>
<keyword evidence="5" id="KW-1185">Reference proteome</keyword>
<dbReference type="CDD" id="cd04301">
    <property type="entry name" value="NAT_SF"/>
    <property type="match status" value="1"/>
</dbReference>
<sequence>MPDVTIRVLTEEETRAALPALAEVLSDCVEGGASVGFMQPYPPEAAAPFWEGVAAAVGRNETVLIIAEVDGRAVGTVQLGVATMPNQPHRADIKKLLVHRDARGLGLARRLMERAEAEAQRHGRRVLVLDTATGEPAEAIYERFGWLRAGVVPDYALMPDGRYCATTFFYKHLVA</sequence>
<keyword evidence="2" id="KW-0012">Acyltransferase</keyword>
<protein>
    <submittedName>
        <fullName evidence="4">GCN5 family acetyltransferase</fullName>
    </submittedName>
</protein>
<evidence type="ECO:0000313" key="4">
    <source>
        <dbReference type="EMBL" id="OAP41379.1"/>
    </source>
</evidence>
<dbReference type="STRING" id="1472378.AU381_05780"/>
<dbReference type="PROSITE" id="PS51186">
    <property type="entry name" value="GNAT"/>
    <property type="match status" value="1"/>
</dbReference>
<keyword evidence="1 4" id="KW-0808">Transferase</keyword>